<name>A0A444Y259_ARAHY</name>
<comment type="caution">
    <text evidence="1">The sequence shown here is derived from an EMBL/GenBank/DDBJ whole genome shotgun (WGS) entry which is preliminary data.</text>
</comment>
<dbReference type="Proteomes" id="UP000289738">
    <property type="component" value="Chromosome B08"/>
</dbReference>
<accession>A0A444Y259</accession>
<proteinExistence type="predicted"/>
<dbReference type="EMBL" id="SDMP01000018">
    <property type="protein sequence ID" value="RYQ96007.1"/>
    <property type="molecule type" value="Genomic_DNA"/>
</dbReference>
<gene>
    <name evidence="1" type="ORF">Ahy_B08g091439</name>
</gene>
<protein>
    <recommendedName>
        <fullName evidence="3">BED-type domain-containing protein</fullName>
    </recommendedName>
</protein>
<evidence type="ECO:0008006" key="3">
    <source>
        <dbReference type="Google" id="ProtNLM"/>
    </source>
</evidence>
<evidence type="ECO:0000313" key="1">
    <source>
        <dbReference type="EMBL" id="RYQ96007.1"/>
    </source>
</evidence>
<reference evidence="1 2" key="1">
    <citation type="submission" date="2019-01" db="EMBL/GenBank/DDBJ databases">
        <title>Sequencing of cultivated peanut Arachis hypogaea provides insights into genome evolution and oil improvement.</title>
        <authorList>
            <person name="Chen X."/>
        </authorList>
    </citation>
    <scope>NUCLEOTIDE SEQUENCE [LARGE SCALE GENOMIC DNA]</scope>
    <source>
        <strain evidence="2">cv. Fuhuasheng</strain>
        <tissue evidence="1">Leaves</tissue>
    </source>
</reference>
<dbReference type="AlphaFoldDB" id="A0A444Y259"/>
<sequence length="165" mass="19112">MKELDLRGGEAKQMLLMSHLILASLKNMVQTWKHFKKDENGPKPRVIYKWCGSSYASDSHKNGTSNLKSHLLSQCRKFPKDSLDPTQKTLTWADSNDILLKGIATKILGYKIKFVEWSFQKLFEKEDADFLCSKVKEVFNYLFNSYRIALNSDHAYTNLHNTTKM</sequence>
<evidence type="ECO:0000313" key="2">
    <source>
        <dbReference type="Proteomes" id="UP000289738"/>
    </source>
</evidence>
<keyword evidence="2" id="KW-1185">Reference proteome</keyword>
<organism evidence="1 2">
    <name type="scientific">Arachis hypogaea</name>
    <name type="common">Peanut</name>
    <dbReference type="NCBI Taxonomy" id="3818"/>
    <lineage>
        <taxon>Eukaryota</taxon>
        <taxon>Viridiplantae</taxon>
        <taxon>Streptophyta</taxon>
        <taxon>Embryophyta</taxon>
        <taxon>Tracheophyta</taxon>
        <taxon>Spermatophyta</taxon>
        <taxon>Magnoliopsida</taxon>
        <taxon>eudicotyledons</taxon>
        <taxon>Gunneridae</taxon>
        <taxon>Pentapetalae</taxon>
        <taxon>rosids</taxon>
        <taxon>fabids</taxon>
        <taxon>Fabales</taxon>
        <taxon>Fabaceae</taxon>
        <taxon>Papilionoideae</taxon>
        <taxon>50 kb inversion clade</taxon>
        <taxon>dalbergioids sensu lato</taxon>
        <taxon>Dalbergieae</taxon>
        <taxon>Pterocarpus clade</taxon>
        <taxon>Arachis</taxon>
    </lineage>
</organism>